<organism evidence="12 13">
    <name type="scientific">Microbotryum intermedium</name>
    <dbReference type="NCBI Taxonomy" id="269621"/>
    <lineage>
        <taxon>Eukaryota</taxon>
        <taxon>Fungi</taxon>
        <taxon>Dikarya</taxon>
        <taxon>Basidiomycota</taxon>
        <taxon>Pucciniomycotina</taxon>
        <taxon>Microbotryomycetes</taxon>
        <taxon>Microbotryales</taxon>
        <taxon>Microbotryaceae</taxon>
        <taxon>Microbotryum</taxon>
    </lineage>
</organism>
<feature type="transmembrane region" description="Helical" evidence="11">
    <location>
        <begin position="775"/>
        <end position="802"/>
    </location>
</feature>
<accession>A0A238FK40</accession>
<dbReference type="PANTHER" id="PTHR13205:SF15">
    <property type="entry name" value="DOLICHOL KINASE"/>
    <property type="match status" value="1"/>
</dbReference>
<sequence>MASQLSTPSSSPPGSPNVSRLTLTPLYASSPHPRHRAPRPSFGSTPTMRQSKPVVSRDDSFTSASETHNEAADDGGIDSDSQSHDEDDDDDDDDDDDNSATDTACEDGDATRDHLLGLQLRKGAALLERTAAAHHSAFSTSSASLLRSELDSGTSSLPAPISSSDSAGRRKRRIISAHVVAPGEGGRGGHVLIERKAPTSHHAGQGSLWGNALLDSLDSAAASAKRRASSPIISNRSGRPTPLSKPGRKSSRAPAEIDSGESTPPLTLDSIHSTYNPFAMYQIRTVLIPEVTLLVVALLFAVYRLYSANPTTATPRVPRLPLISLLGIAATVPFFALFRRSTSYYKVPFTDERGYRDPQAADDGVTAGVVLPILLACACFWDTYSSANKDPKKMTLGGISPLVEIWEASGIKAKHNQAVDFKPSTLSDFALTTGTLLKARHDLVVFTMINAAVLVLHLFISMTVLQVDRLPLGNAKRFFGSMSLAAVISVSLYSTLGTWQWASKDGFSISPLEVGATTFIQQASWYLVSRLARRGFTLGELHLMTTAGNALSLEFWRLTRARWYYKRGWPTVPPTFRSPTPIVAFQAVLIPGAFLTGFLLSPLLVISRHIASKPSHRLRWPTERERHRRLLAAGVFLGLFGIVFCMLGGWAAWMLGGNLMTPWTWALRYVLYGGDGVRIRIPGATRATRWRRIGLVAYWGATIIIAVGGWQTRLVRSRRIRMRGNAIPTTAISGKKKVALTAEREGSEAKVGVESAREEKRVHASLNMRRKFFHALAVLMFVPGIAIDPGFTSLAFSLAFALFTFCEYARFFALYPVGAPLHIFFSEFVDSKDSGPVILSHFYLLTGCAGGVWLEGHGINRYTGVLILGIGDTMASIVGKLIGRARWPGMGGKTVEGTIAFVVSVIFSAWTLRLFGLVDAFNVSCYCVDLGRYSVAILLTGLLEAHSNQNDNLMTPIYAWSMIALIDV</sequence>
<evidence type="ECO:0000313" key="13">
    <source>
        <dbReference type="Proteomes" id="UP000198372"/>
    </source>
</evidence>
<gene>
    <name evidence="12" type="ORF">BQ2448_6584</name>
</gene>
<evidence type="ECO:0000256" key="1">
    <source>
        <dbReference type="ARBA" id="ARBA00004477"/>
    </source>
</evidence>
<keyword evidence="9 11" id="KW-0472">Membrane</keyword>
<feature type="region of interest" description="Disordered" evidence="10">
    <location>
        <begin position="225"/>
        <end position="268"/>
    </location>
</feature>
<comment type="similarity">
    <text evidence="2">Belongs to the polyprenol kinase family.</text>
</comment>
<dbReference type="PANTHER" id="PTHR13205">
    <property type="entry name" value="TRANSMEMBRANE PROTEIN 15-RELATED"/>
    <property type="match status" value="1"/>
</dbReference>
<dbReference type="GO" id="GO:0005789">
    <property type="term" value="C:endoplasmic reticulum membrane"/>
    <property type="evidence" value="ECO:0007669"/>
    <property type="project" value="UniProtKB-SubCell"/>
</dbReference>
<evidence type="ECO:0000256" key="6">
    <source>
        <dbReference type="ARBA" id="ARBA00022777"/>
    </source>
</evidence>
<evidence type="ECO:0000256" key="2">
    <source>
        <dbReference type="ARBA" id="ARBA00010794"/>
    </source>
</evidence>
<evidence type="ECO:0000256" key="10">
    <source>
        <dbReference type="SAM" id="MobiDB-lite"/>
    </source>
</evidence>
<feature type="region of interest" description="Disordered" evidence="10">
    <location>
        <begin position="150"/>
        <end position="171"/>
    </location>
</feature>
<dbReference type="Proteomes" id="UP000198372">
    <property type="component" value="Unassembled WGS sequence"/>
</dbReference>
<proteinExistence type="inferred from homology"/>
<dbReference type="EMBL" id="FMSP01000020">
    <property type="protein sequence ID" value="SCV74152.1"/>
    <property type="molecule type" value="Genomic_DNA"/>
</dbReference>
<protein>
    <recommendedName>
        <fullName evidence="3">dolichol kinase</fullName>
        <ecNumber evidence="3">2.7.1.108</ecNumber>
    </recommendedName>
</protein>
<feature type="transmembrane region" description="Helical" evidence="11">
    <location>
        <begin position="696"/>
        <end position="715"/>
    </location>
</feature>
<feature type="transmembrane region" description="Helical" evidence="11">
    <location>
        <begin position="286"/>
        <end position="306"/>
    </location>
</feature>
<evidence type="ECO:0000256" key="4">
    <source>
        <dbReference type="ARBA" id="ARBA00022679"/>
    </source>
</evidence>
<evidence type="ECO:0000256" key="9">
    <source>
        <dbReference type="ARBA" id="ARBA00023136"/>
    </source>
</evidence>
<dbReference type="EC" id="2.7.1.108" evidence="3"/>
<dbReference type="STRING" id="269621.A0A238FK40"/>
<keyword evidence="4" id="KW-0808">Transferase</keyword>
<keyword evidence="6" id="KW-0418">Kinase</keyword>
<keyword evidence="7" id="KW-0256">Endoplasmic reticulum</keyword>
<dbReference type="GO" id="GO:0004168">
    <property type="term" value="F:dolichol kinase activity"/>
    <property type="evidence" value="ECO:0007669"/>
    <property type="project" value="UniProtKB-EC"/>
</dbReference>
<feature type="transmembrane region" description="Helical" evidence="11">
    <location>
        <begin position="894"/>
        <end position="912"/>
    </location>
</feature>
<feature type="transmembrane region" description="Helical" evidence="11">
    <location>
        <begin position="477"/>
        <end position="496"/>
    </location>
</feature>
<evidence type="ECO:0000256" key="3">
    <source>
        <dbReference type="ARBA" id="ARBA00012132"/>
    </source>
</evidence>
<keyword evidence="13" id="KW-1185">Reference proteome</keyword>
<dbReference type="InterPro" id="IPR032974">
    <property type="entry name" value="Polypren_kinase"/>
</dbReference>
<feature type="compositionally biased region" description="Acidic residues" evidence="10">
    <location>
        <begin position="85"/>
        <end position="108"/>
    </location>
</feature>
<evidence type="ECO:0000256" key="11">
    <source>
        <dbReference type="SAM" id="Phobius"/>
    </source>
</evidence>
<feature type="transmembrane region" description="Helical" evidence="11">
    <location>
        <begin position="443"/>
        <end position="465"/>
    </location>
</feature>
<dbReference type="AlphaFoldDB" id="A0A238FK40"/>
<feature type="region of interest" description="Disordered" evidence="10">
    <location>
        <begin position="1"/>
        <end position="108"/>
    </location>
</feature>
<feature type="transmembrane region" description="Helical" evidence="11">
    <location>
        <begin position="837"/>
        <end position="856"/>
    </location>
</feature>
<dbReference type="OrthoDB" id="377083at2759"/>
<feature type="transmembrane region" description="Helical" evidence="11">
    <location>
        <begin position="583"/>
        <end position="610"/>
    </location>
</feature>
<keyword evidence="5 11" id="KW-0812">Transmembrane</keyword>
<reference evidence="13" key="1">
    <citation type="submission" date="2016-09" db="EMBL/GenBank/DDBJ databases">
        <authorList>
            <person name="Jeantristanb JTB J.-T."/>
            <person name="Ricardo R."/>
        </authorList>
    </citation>
    <scope>NUCLEOTIDE SEQUENCE [LARGE SCALE GENOMIC DNA]</scope>
</reference>
<keyword evidence="8 11" id="KW-1133">Transmembrane helix</keyword>
<name>A0A238FK40_9BASI</name>
<comment type="subcellular location">
    <subcellularLocation>
        <location evidence="1">Endoplasmic reticulum membrane</location>
        <topology evidence="1">Multi-pass membrane protein</topology>
    </subcellularLocation>
</comment>
<feature type="transmembrane region" description="Helical" evidence="11">
    <location>
        <begin position="862"/>
        <end position="882"/>
    </location>
</feature>
<feature type="compositionally biased region" description="Low complexity" evidence="10">
    <location>
        <begin position="150"/>
        <end position="166"/>
    </location>
</feature>
<evidence type="ECO:0000256" key="8">
    <source>
        <dbReference type="ARBA" id="ARBA00022989"/>
    </source>
</evidence>
<evidence type="ECO:0000313" key="12">
    <source>
        <dbReference type="EMBL" id="SCV74152.1"/>
    </source>
</evidence>
<dbReference type="GO" id="GO:0043048">
    <property type="term" value="P:dolichyl monophosphate biosynthetic process"/>
    <property type="evidence" value="ECO:0007669"/>
    <property type="project" value="TreeGrafter"/>
</dbReference>
<feature type="transmembrane region" description="Helical" evidence="11">
    <location>
        <begin position="630"/>
        <end position="653"/>
    </location>
</feature>
<feature type="transmembrane region" description="Helical" evidence="11">
    <location>
        <begin position="318"/>
        <end position="338"/>
    </location>
</feature>
<evidence type="ECO:0000256" key="7">
    <source>
        <dbReference type="ARBA" id="ARBA00022824"/>
    </source>
</evidence>
<evidence type="ECO:0000256" key="5">
    <source>
        <dbReference type="ARBA" id="ARBA00022692"/>
    </source>
</evidence>